<evidence type="ECO:0000259" key="5">
    <source>
        <dbReference type="PROSITE" id="PS51634"/>
    </source>
</evidence>
<dbReference type="AlphaFoldDB" id="A0AAD8S616"/>
<dbReference type="PROSITE" id="PS51634">
    <property type="entry name" value="CRC"/>
    <property type="match status" value="1"/>
</dbReference>
<evidence type="ECO:0000256" key="1">
    <source>
        <dbReference type="ARBA" id="ARBA00004123"/>
    </source>
</evidence>
<evidence type="ECO:0000313" key="6">
    <source>
        <dbReference type="EMBL" id="KAK1646177.1"/>
    </source>
</evidence>
<sequence length="127" mass="14174">MASAQGTRQTQNLKAASSSLKLKRKPVFQISVIPPPTHKGCACKISRCRMKVCPCMKNNYRCTSKCTCRGCKNRPVAKGKEAKDPDTGSVMNELPEEAKEPAQKEEKSKESRENRGPGRIKRPRNKQ</sequence>
<reference evidence="6" key="1">
    <citation type="submission" date="2023-07" db="EMBL/GenBank/DDBJ databases">
        <title>A chromosome-level genome assembly of Lolium multiflorum.</title>
        <authorList>
            <person name="Chen Y."/>
            <person name="Copetti D."/>
            <person name="Kolliker R."/>
            <person name="Studer B."/>
        </authorList>
    </citation>
    <scope>NUCLEOTIDE SEQUENCE</scope>
    <source>
        <strain evidence="6">02402/16</strain>
        <tissue evidence="6">Leaf</tissue>
    </source>
</reference>
<dbReference type="EMBL" id="JAUUTY010000004">
    <property type="protein sequence ID" value="KAK1646177.1"/>
    <property type="molecule type" value="Genomic_DNA"/>
</dbReference>
<organism evidence="6 7">
    <name type="scientific">Lolium multiflorum</name>
    <name type="common">Italian ryegrass</name>
    <name type="synonym">Lolium perenne subsp. multiflorum</name>
    <dbReference type="NCBI Taxonomy" id="4521"/>
    <lineage>
        <taxon>Eukaryota</taxon>
        <taxon>Viridiplantae</taxon>
        <taxon>Streptophyta</taxon>
        <taxon>Embryophyta</taxon>
        <taxon>Tracheophyta</taxon>
        <taxon>Spermatophyta</taxon>
        <taxon>Magnoliopsida</taxon>
        <taxon>Liliopsida</taxon>
        <taxon>Poales</taxon>
        <taxon>Poaceae</taxon>
        <taxon>BOP clade</taxon>
        <taxon>Pooideae</taxon>
        <taxon>Poodae</taxon>
        <taxon>Poeae</taxon>
        <taxon>Poeae Chloroplast Group 2 (Poeae type)</taxon>
        <taxon>Loliodinae</taxon>
        <taxon>Loliinae</taxon>
        <taxon>Lolium</taxon>
    </lineage>
</organism>
<evidence type="ECO:0000256" key="4">
    <source>
        <dbReference type="SAM" id="MobiDB-lite"/>
    </source>
</evidence>
<dbReference type="InterPro" id="IPR005172">
    <property type="entry name" value="CRC"/>
</dbReference>
<feature type="domain" description="CRC" evidence="5">
    <location>
        <begin position="1"/>
        <end position="76"/>
    </location>
</feature>
<accession>A0AAD8S616</accession>
<keyword evidence="7" id="KW-1185">Reference proteome</keyword>
<feature type="region of interest" description="Disordered" evidence="4">
    <location>
        <begin position="1"/>
        <end position="25"/>
    </location>
</feature>
<dbReference type="Proteomes" id="UP001231189">
    <property type="component" value="Unassembled WGS sequence"/>
</dbReference>
<keyword evidence="3" id="KW-0539">Nucleus</keyword>
<evidence type="ECO:0000313" key="7">
    <source>
        <dbReference type="Proteomes" id="UP001231189"/>
    </source>
</evidence>
<evidence type="ECO:0000256" key="2">
    <source>
        <dbReference type="ARBA" id="ARBA00007267"/>
    </source>
</evidence>
<name>A0AAD8S616_LOLMU</name>
<feature type="compositionally biased region" description="Basic and acidic residues" evidence="4">
    <location>
        <begin position="96"/>
        <end position="116"/>
    </location>
</feature>
<dbReference type="GO" id="GO:0005634">
    <property type="term" value="C:nucleus"/>
    <property type="evidence" value="ECO:0007669"/>
    <property type="project" value="UniProtKB-SubCell"/>
</dbReference>
<dbReference type="Pfam" id="PF03638">
    <property type="entry name" value="TCR"/>
    <property type="match status" value="1"/>
</dbReference>
<proteinExistence type="inferred from homology"/>
<feature type="compositionally biased region" description="Basic residues" evidence="4">
    <location>
        <begin position="118"/>
        <end position="127"/>
    </location>
</feature>
<comment type="subcellular location">
    <subcellularLocation>
        <location evidence="1">Nucleus</location>
    </subcellularLocation>
</comment>
<dbReference type="InterPro" id="IPR033467">
    <property type="entry name" value="Tesmin/TSO1-like_CXC"/>
</dbReference>
<dbReference type="SMART" id="SM01114">
    <property type="entry name" value="CXC"/>
    <property type="match status" value="1"/>
</dbReference>
<comment type="caution">
    <text evidence="6">The sequence shown here is derived from an EMBL/GenBank/DDBJ whole genome shotgun (WGS) entry which is preliminary data.</text>
</comment>
<gene>
    <name evidence="6" type="ORF">QYE76_063982</name>
</gene>
<feature type="region of interest" description="Disordered" evidence="4">
    <location>
        <begin position="71"/>
        <end position="127"/>
    </location>
</feature>
<comment type="similarity">
    <text evidence="2">Belongs to the lin-54 family.</text>
</comment>
<evidence type="ECO:0000256" key="3">
    <source>
        <dbReference type="ARBA" id="ARBA00023242"/>
    </source>
</evidence>
<protein>
    <recommendedName>
        <fullName evidence="5">CRC domain-containing protein</fullName>
    </recommendedName>
</protein>
<feature type="compositionally biased region" description="Polar residues" evidence="4">
    <location>
        <begin position="1"/>
        <end position="12"/>
    </location>
</feature>